<protein>
    <recommendedName>
        <fullName evidence="4">TIR domain-containing protein</fullName>
    </recommendedName>
</protein>
<dbReference type="Proteomes" id="UP000651050">
    <property type="component" value="Unassembled WGS sequence"/>
</dbReference>
<feature type="region of interest" description="Disordered" evidence="1">
    <location>
        <begin position="31"/>
        <end position="50"/>
    </location>
</feature>
<evidence type="ECO:0008006" key="4">
    <source>
        <dbReference type="Google" id="ProtNLM"/>
    </source>
</evidence>
<dbReference type="EMBL" id="JADWYS010000001">
    <property type="protein sequence ID" value="MBG9390510.1"/>
    <property type="molecule type" value="Genomic_DNA"/>
</dbReference>
<reference evidence="2" key="1">
    <citation type="submission" date="2020-11" db="EMBL/GenBank/DDBJ databases">
        <title>Bacterial whole genome sequence for Caenimonas sp. DR4.4.</title>
        <authorList>
            <person name="Le V."/>
            <person name="Ko S.-R."/>
            <person name="Ahn C.-Y."/>
            <person name="Oh H.-M."/>
        </authorList>
    </citation>
    <scope>NUCLEOTIDE SEQUENCE</scope>
    <source>
        <strain evidence="2">DR4.4</strain>
    </source>
</reference>
<name>A0A931H8Y7_9BURK</name>
<evidence type="ECO:0000313" key="2">
    <source>
        <dbReference type="EMBL" id="MBG9390510.1"/>
    </source>
</evidence>
<organism evidence="2 3">
    <name type="scientific">Caenimonas aquaedulcis</name>
    <dbReference type="NCBI Taxonomy" id="2793270"/>
    <lineage>
        <taxon>Bacteria</taxon>
        <taxon>Pseudomonadati</taxon>
        <taxon>Pseudomonadota</taxon>
        <taxon>Betaproteobacteria</taxon>
        <taxon>Burkholderiales</taxon>
        <taxon>Comamonadaceae</taxon>
        <taxon>Caenimonas</taxon>
    </lineage>
</organism>
<comment type="caution">
    <text evidence="2">The sequence shown here is derived from an EMBL/GenBank/DDBJ whole genome shotgun (WGS) entry which is preliminary data.</text>
</comment>
<proteinExistence type="predicted"/>
<dbReference type="AlphaFoldDB" id="A0A931H8Y7"/>
<accession>A0A931H8Y7</accession>
<evidence type="ECO:0000313" key="3">
    <source>
        <dbReference type="Proteomes" id="UP000651050"/>
    </source>
</evidence>
<gene>
    <name evidence="2" type="ORF">I5803_20940</name>
</gene>
<sequence>MSAADWLPALDEDGSAAAVRLKADARQMRNVTRHEPSNPAEKVSAEAVVGPASRTHATTASYASHMSADRITYCLERVSSYRDFERLCSGLLAGTDYPGIDPLGGTGDGGRDAIIRSDSNGRKIVFAYTVRGDWKTKLKSDCARVCEQAHNPDLFVFVCTEALNAAEKDGAHELVRSEFGWTLDLFDLERLRVLLVGPQRHLVAQHPSIFTPPFFPQAGGESLSESRDTLVIDHVDSDHALATWLSRRLTLAGFRVWCRGTAPFAGENQDESVRKLIDLRATQYVPVLSQSSMADELLLERCALAAGKGALVLLCKASEIEPSKLPSRLRPSTPADFSHSWSTGLEQIVARLAGLGIQPDIMLDQGKAIALNDYMPTRVTIAKEEPVFANIFALGLPETMLVYDLHSALSTAKLDELRTSWAFVELNAYRLVAFTPPPANAIPSVKAIRTPEFLWADNPERDGKKTEDVAKELVRRSLTVVCAQKGLAWCPDRRIYYFPEREDGAWTQRIRHVDGRDTRVSLTGKRTKGWGERASPFLYQLSPKFQPQRDVDGSWNVVVNVYVRPTDLNGKVYELKELGRRRKVVTKNWWNKDWLPRLLGVVQALEAEPGLIRYGEGRRAVTMSTDPLKWMCPVGLDVHALAGMVDMSEELAENRTREDEEDGSDESDGMPQVGEAR</sequence>
<feature type="compositionally biased region" description="Acidic residues" evidence="1">
    <location>
        <begin position="659"/>
        <end position="668"/>
    </location>
</feature>
<feature type="region of interest" description="Disordered" evidence="1">
    <location>
        <begin position="649"/>
        <end position="677"/>
    </location>
</feature>
<evidence type="ECO:0000256" key="1">
    <source>
        <dbReference type="SAM" id="MobiDB-lite"/>
    </source>
</evidence>
<keyword evidence="3" id="KW-1185">Reference proteome</keyword>
<dbReference type="RefSeq" id="WP_196988245.1">
    <property type="nucleotide sequence ID" value="NZ_JADWYS010000001.1"/>
</dbReference>